<organism evidence="5 6">
    <name type="scientific">Panicum hallii var. hallii</name>
    <dbReference type="NCBI Taxonomy" id="1504633"/>
    <lineage>
        <taxon>Eukaryota</taxon>
        <taxon>Viridiplantae</taxon>
        <taxon>Streptophyta</taxon>
        <taxon>Embryophyta</taxon>
        <taxon>Tracheophyta</taxon>
        <taxon>Spermatophyta</taxon>
        <taxon>Magnoliopsida</taxon>
        <taxon>Liliopsida</taxon>
        <taxon>Poales</taxon>
        <taxon>Poaceae</taxon>
        <taxon>PACMAD clade</taxon>
        <taxon>Panicoideae</taxon>
        <taxon>Panicodae</taxon>
        <taxon>Paniceae</taxon>
        <taxon>Panicinae</taxon>
        <taxon>Panicum</taxon>
        <taxon>Panicum sect. Panicum</taxon>
    </lineage>
</organism>
<dbReference type="GO" id="GO:0005634">
    <property type="term" value="C:nucleus"/>
    <property type="evidence" value="ECO:0007669"/>
    <property type="project" value="UniProtKB-SubCell"/>
</dbReference>
<evidence type="ECO:0000256" key="3">
    <source>
        <dbReference type="SAM" id="MobiDB-lite"/>
    </source>
</evidence>
<dbReference type="GO" id="GO:0006355">
    <property type="term" value="P:regulation of DNA-templated transcription"/>
    <property type="evidence" value="ECO:0007669"/>
    <property type="project" value="InterPro"/>
</dbReference>
<dbReference type="SUPFAM" id="SSF52047">
    <property type="entry name" value="RNI-like"/>
    <property type="match status" value="1"/>
</dbReference>
<dbReference type="PANTHER" id="PTHR34223:SF81">
    <property type="entry name" value="OS08G0281600 PROTEIN"/>
    <property type="match status" value="1"/>
</dbReference>
<dbReference type="InterPro" id="IPR036529">
    <property type="entry name" value="KIX_dom_sf"/>
</dbReference>
<gene>
    <name evidence="5" type="ORF">GQ55_6G112300</name>
</gene>
<dbReference type="InterPro" id="IPR036546">
    <property type="entry name" value="MED15_KIX"/>
</dbReference>
<dbReference type="Gene3D" id="1.10.246.20">
    <property type="entry name" value="Coactivator CBP, KIX domain"/>
    <property type="match status" value="1"/>
</dbReference>
<keyword evidence="2" id="KW-0539">Nucleus</keyword>
<name>A0A2T7D5U2_9POAL</name>
<accession>A0A2T7D5U2</accession>
<evidence type="ECO:0000259" key="4">
    <source>
        <dbReference type="Pfam" id="PF16987"/>
    </source>
</evidence>
<dbReference type="InterPro" id="IPR053197">
    <property type="entry name" value="F-box_SCFL_complex_component"/>
</dbReference>
<keyword evidence="6" id="KW-1185">Reference proteome</keyword>
<protein>
    <recommendedName>
        <fullName evidence="4">Mediator complex subunit 15 KIX domain-containing protein</fullName>
    </recommendedName>
</protein>
<dbReference type="SUPFAM" id="SSF81383">
    <property type="entry name" value="F-box domain"/>
    <property type="match status" value="1"/>
</dbReference>
<evidence type="ECO:0000256" key="1">
    <source>
        <dbReference type="ARBA" id="ARBA00004123"/>
    </source>
</evidence>
<dbReference type="InterPro" id="IPR036047">
    <property type="entry name" value="F-box-like_dom_sf"/>
</dbReference>
<dbReference type="Pfam" id="PF16987">
    <property type="entry name" value="KIX_2"/>
    <property type="match status" value="1"/>
</dbReference>
<sequence length="324" mass="37206">MEGGGGSWRAHLPWGSRQRVVRRIFEVLKRSFPADLTEGLIDLQRVAERLEWRIYSVARDQNEYLQRISLRVLYFSSESPLLLEPRPTQMALPSNELSHRREVDHSDTEEDLLDRDRPRSHKKLCEDDRLSDLPDSMLHHIMSFLSAKEAARTCFGNDRVRFSKFVEHLLQSRAPASLDTFCLHTCALDRACNWIDHAIKHNVRVLEFTEDARWEPLYLDPQCLAFSSEFLTCLKVTNVALDGSVFDPLSRTCPSLETLQLIGSFFEVSEISSNSLKRLDIIGCFFSKDLMIRTPNLISLCLESPQCKCAWFNDPSKTTAAITL</sequence>
<dbReference type="STRING" id="1504633.A0A2T7D5U2"/>
<dbReference type="SUPFAM" id="SSF47040">
    <property type="entry name" value="Kix domain of CBP (creb binding protein)"/>
    <property type="match status" value="1"/>
</dbReference>
<comment type="subcellular location">
    <subcellularLocation>
        <location evidence="1">Nucleus</location>
    </subcellularLocation>
</comment>
<feature type="domain" description="Mediator complex subunit 15 KIX" evidence="4">
    <location>
        <begin position="6"/>
        <end position="75"/>
    </location>
</feature>
<feature type="compositionally biased region" description="Basic and acidic residues" evidence="3">
    <location>
        <begin position="97"/>
        <end position="106"/>
    </location>
</feature>
<dbReference type="AlphaFoldDB" id="A0A2T7D5U2"/>
<evidence type="ECO:0000256" key="2">
    <source>
        <dbReference type="ARBA" id="ARBA00023242"/>
    </source>
</evidence>
<dbReference type="PANTHER" id="PTHR34223">
    <property type="entry name" value="OS11G0201299 PROTEIN"/>
    <property type="match status" value="1"/>
</dbReference>
<feature type="region of interest" description="Disordered" evidence="3">
    <location>
        <begin position="86"/>
        <end position="113"/>
    </location>
</feature>
<proteinExistence type="predicted"/>
<reference evidence="5 6" key="1">
    <citation type="submission" date="2018-04" db="EMBL/GenBank/DDBJ databases">
        <title>WGS assembly of Panicum hallii var. hallii HAL2.</title>
        <authorList>
            <person name="Lovell J."/>
            <person name="Jenkins J."/>
            <person name="Lowry D."/>
            <person name="Mamidi S."/>
            <person name="Sreedasyam A."/>
            <person name="Weng X."/>
            <person name="Barry K."/>
            <person name="Bonette J."/>
            <person name="Campitelli B."/>
            <person name="Daum C."/>
            <person name="Gordon S."/>
            <person name="Gould B."/>
            <person name="Lipzen A."/>
            <person name="MacQueen A."/>
            <person name="Palacio-Mejia J."/>
            <person name="Plott C."/>
            <person name="Shakirov E."/>
            <person name="Shu S."/>
            <person name="Yoshinaga Y."/>
            <person name="Zane M."/>
            <person name="Rokhsar D."/>
            <person name="Grimwood J."/>
            <person name="Schmutz J."/>
            <person name="Juenger T."/>
        </authorList>
    </citation>
    <scope>NUCLEOTIDE SEQUENCE [LARGE SCALE GENOMIC DNA]</scope>
    <source>
        <strain evidence="6">cv. HAL2</strain>
    </source>
</reference>
<dbReference type="Gramene" id="PUZ50910">
    <property type="protein sequence ID" value="PUZ50910"/>
    <property type="gene ID" value="GQ55_6G112300"/>
</dbReference>
<dbReference type="OrthoDB" id="609338at2759"/>
<evidence type="ECO:0000313" key="6">
    <source>
        <dbReference type="Proteomes" id="UP000244336"/>
    </source>
</evidence>
<dbReference type="EMBL" id="CM009754">
    <property type="protein sequence ID" value="PUZ50910.1"/>
    <property type="molecule type" value="Genomic_DNA"/>
</dbReference>
<evidence type="ECO:0000313" key="5">
    <source>
        <dbReference type="EMBL" id="PUZ50910.1"/>
    </source>
</evidence>
<dbReference type="Proteomes" id="UP000244336">
    <property type="component" value="Chromosome 6"/>
</dbReference>
<dbReference type="GO" id="GO:0003712">
    <property type="term" value="F:transcription coregulator activity"/>
    <property type="evidence" value="ECO:0007669"/>
    <property type="project" value="InterPro"/>
</dbReference>